<dbReference type="PANTHER" id="PTHR34954:SF3">
    <property type="entry name" value="EXPRESSED PROTEIN"/>
    <property type="match status" value="1"/>
</dbReference>
<dbReference type="GO" id="GO:0070300">
    <property type="term" value="F:phosphatidic acid binding"/>
    <property type="evidence" value="ECO:0007669"/>
    <property type="project" value="InterPro"/>
</dbReference>
<gene>
    <name evidence="1" type="primary">TGD4_1</name>
    <name evidence="1" type="ORF">CK203_028324</name>
</gene>
<dbReference type="AlphaFoldDB" id="A0A438J0C7"/>
<evidence type="ECO:0000313" key="2">
    <source>
        <dbReference type="Proteomes" id="UP000288805"/>
    </source>
</evidence>
<dbReference type="GO" id="GO:1990052">
    <property type="term" value="P:ER to chloroplast lipid transport"/>
    <property type="evidence" value="ECO:0007669"/>
    <property type="project" value="InterPro"/>
</dbReference>
<comment type="caution">
    <text evidence="1">The sequence shown here is derived from an EMBL/GenBank/DDBJ whole genome shotgun (WGS) entry which is preliminary data.</text>
</comment>
<dbReference type="InterPro" id="IPR044160">
    <property type="entry name" value="TGD4-like"/>
</dbReference>
<sequence length="184" mass="20830">MVHKKSFEVGSSTIHVHLQLPFHDITLEAAWPELFIDHKGRYWEVPESISLGLSSLVSESGLRYRFGIHKNGGHPQSVNAINDEAPSALMPGLCAKAAFSYEKSRDLWRQREKQEDGIVKTERGLVWRPSYDIRLREPHAAISGIIGNFVASNCSFMPIMFLFSFDLLHHMGFVEKVSDSSFNN</sequence>
<organism evidence="1 2">
    <name type="scientific">Vitis vinifera</name>
    <name type="common">Grape</name>
    <dbReference type="NCBI Taxonomy" id="29760"/>
    <lineage>
        <taxon>Eukaryota</taxon>
        <taxon>Viridiplantae</taxon>
        <taxon>Streptophyta</taxon>
        <taxon>Embryophyta</taxon>
        <taxon>Tracheophyta</taxon>
        <taxon>Spermatophyta</taxon>
        <taxon>Magnoliopsida</taxon>
        <taxon>eudicotyledons</taxon>
        <taxon>Gunneridae</taxon>
        <taxon>Pentapetalae</taxon>
        <taxon>rosids</taxon>
        <taxon>Vitales</taxon>
        <taxon>Vitaceae</taxon>
        <taxon>Viteae</taxon>
        <taxon>Vitis</taxon>
    </lineage>
</organism>
<protein>
    <submittedName>
        <fullName evidence="1">Protein trigalactosyldiacylglycerol 4, chloroplastic</fullName>
    </submittedName>
</protein>
<accession>A0A438J0C7</accession>
<dbReference type="GO" id="GO:0034196">
    <property type="term" value="P:acylglycerol transport"/>
    <property type="evidence" value="ECO:0007669"/>
    <property type="project" value="InterPro"/>
</dbReference>
<name>A0A438J0C7_VITVI</name>
<reference evidence="1 2" key="1">
    <citation type="journal article" date="2018" name="PLoS Genet.">
        <title>Population sequencing reveals clonal diversity and ancestral inbreeding in the grapevine cultivar Chardonnay.</title>
        <authorList>
            <person name="Roach M.J."/>
            <person name="Johnson D.L."/>
            <person name="Bohlmann J."/>
            <person name="van Vuuren H.J."/>
            <person name="Jones S.J."/>
            <person name="Pretorius I.S."/>
            <person name="Schmidt S.A."/>
            <person name="Borneman A.R."/>
        </authorList>
    </citation>
    <scope>NUCLEOTIDE SEQUENCE [LARGE SCALE GENOMIC DNA]</scope>
    <source>
        <strain evidence="2">cv. Chardonnay</strain>
        <tissue evidence="1">Leaf</tissue>
    </source>
</reference>
<evidence type="ECO:0000313" key="1">
    <source>
        <dbReference type="EMBL" id="RVX02409.1"/>
    </source>
</evidence>
<proteinExistence type="predicted"/>
<dbReference type="PANTHER" id="PTHR34954">
    <property type="entry name" value="EXPRESSED PROTEIN"/>
    <property type="match status" value="1"/>
</dbReference>
<dbReference type="EMBL" id="QGNW01000071">
    <property type="protein sequence ID" value="RVX02409.1"/>
    <property type="molecule type" value="Genomic_DNA"/>
</dbReference>
<dbReference type="Proteomes" id="UP000288805">
    <property type="component" value="Unassembled WGS sequence"/>
</dbReference>